<gene>
    <name evidence="6" type="ORF">RNJ44_00835</name>
</gene>
<organism evidence="6 7">
    <name type="scientific">Nakaseomyces bracarensis</name>
    <dbReference type="NCBI Taxonomy" id="273131"/>
    <lineage>
        <taxon>Eukaryota</taxon>
        <taxon>Fungi</taxon>
        <taxon>Dikarya</taxon>
        <taxon>Ascomycota</taxon>
        <taxon>Saccharomycotina</taxon>
        <taxon>Saccharomycetes</taxon>
        <taxon>Saccharomycetales</taxon>
        <taxon>Saccharomycetaceae</taxon>
        <taxon>Nakaseomyces</taxon>
    </lineage>
</organism>
<comment type="pathway">
    <text evidence="5">Protein modification; protein glycosylation.</text>
</comment>
<dbReference type="Proteomes" id="UP001623330">
    <property type="component" value="Unassembled WGS sequence"/>
</dbReference>
<proteinExistence type="inferred from homology"/>
<protein>
    <recommendedName>
        <fullName evidence="5">Dolichol phosphate-mannose biosynthesis regulatory protein</fullName>
    </recommendedName>
</protein>
<evidence type="ECO:0000313" key="6">
    <source>
        <dbReference type="EMBL" id="KAL3231196.1"/>
    </source>
</evidence>
<comment type="similarity">
    <text evidence="5">Belongs to the DPM2 family.</text>
</comment>
<comment type="subcellular location">
    <subcellularLocation>
        <location evidence="5">Endoplasmic reticulum membrane</location>
        <topology evidence="5">Multi-pass membrane protein</topology>
    </subcellularLocation>
    <subcellularLocation>
        <location evidence="1">Membrane</location>
        <topology evidence="1">Multi-pass membrane protein</topology>
    </subcellularLocation>
</comment>
<evidence type="ECO:0000256" key="4">
    <source>
        <dbReference type="ARBA" id="ARBA00023136"/>
    </source>
</evidence>
<sequence>MKRLAADVALFVYYIAWLLLPLLELEGQWPWLFPLPSQYAIYLPIFLLLVGFTIVGTYLSYILLKGK</sequence>
<dbReference type="InterPro" id="IPR009914">
    <property type="entry name" value="DPM2"/>
</dbReference>
<keyword evidence="7" id="KW-1185">Reference proteome</keyword>
<comment type="subunit">
    <text evidence="5">Component of the dolichol-phosphate mannose (DPM) synthase complex.</text>
</comment>
<evidence type="ECO:0000256" key="1">
    <source>
        <dbReference type="ARBA" id="ARBA00004141"/>
    </source>
</evidence>
<keyword evidence="4 5" id="KW-0472">Membrane</keyword>
<comment type="caution">
    <text evidence="5">Lacks conserved residue(s) required for the propagation of feature annotation.</text>
</comment>
<evidence type="ECO:0000256" key="2">
    <source>
        <dbReference type="ARBA" id="ARBA00022692"/>
    </source>
</evidence>
<dbReference type="EMBL" id="JBEVYD010000008">
    <property type="protein sequence ID" value="KAL3231196.1"/>
    <property type="molecule type" value="Genomic_DNA"/>
</dbReference>
<comment type="caution">
    <text evidence="6">The sequence shown here is derived from an EMBL/GenBank/DDBJ whole genome shotgun (WGS) entry which is preliminary data.</text>
</comment>
<name>A0ABR4NS81_9SACH</name>
<feature type="transmembrane region" description="Helical" evidence="5">
    <location>
        <begin position="41"/>
        <end position="64"/>
    </location>
</feature>
<evidence type="ECO:0000313" key="7">
    <source>
        <dbReference type="Proteomes" id="UP001623330"/>
    </source>
</evidence>
<evidence type="ECO:0000256" key="3">
    <source>
        <dbReference type="ARBA" id="ARBA00022989"/>
    </source>
</evidence>
<dbReference type="Pfam" id="PF07297">
    <property type="entry name" value="DPM2"/>
    <property type="match status" value="1"/>
</dbReference>
<comment type="function">
    <text evidence="5">Regulatory subunit of the dolichol-phosphate mannose (DPM) synthase complex; essential for the ER localization.</text>
</comment>
<accession>A0ABR4NS81</accession>
<reference evidence="6 7" key="1">
    <citation type="submission" date="2024-05" db="EMBL/GenBank/DDBJ databases">
        <title>Long read based assembly of the Candida bracarensis genome reveals expanded adhesin content.</title>
        <authorList>
            <person name="Marcet-Houben M."/>
            <person name="Ksiezopolska E."/>
            <person name="Gabaldon T."/>
        </authorList>
    </citation>
    <scope>NUCLEOTIDE SEQUENCE [LARGE SCALE GENOMIC DNA]</scope>
    <source>
        <strain evidence="6 7">CBM6</strain>
    </source>
</reference>
<keyword evidence="5" id="KW-0256">Endoplasmic reticulum</keyword>
<keyword evidence="3 5" id="KW-1133">Transmembrane helix</keyword>
<evidence type="ECO:0000256" key="5">
    <source>
        <dbReference type="RuleBase" id="RU365084"/>
    </source>
</evidence>
<keyword evidence="2 5" id="KW-0812">Transmembrane</keyword>